<dbReference type="InterPro" id="IPR050794">
    <property type="entry name" value="CPA2_transporter"/>
</dbReference>
<evidence type="ECO:0000256" key="7">
    <source>
        <dbReference type="SAM" id="Phobius"/>
    </source>
</evidence>
<feature type="transmembrane region" description="Helical" evidence="7">
    <location>
        <begin position="177"/>
        <end position="199"/>
    </location>
</feature>
<feature type="transmembrane region" description="Helical" evidence="7">
    <location>
        <begin position="73"/>
        <end position="93"/>
    </location>
</feature>
<feature type="transmembrane region" description="Helical" evidence="7">
    <location>
        <begin position="39"/>
        <end position="61"/>
    </location>
</feature>
<reference evidence="9 10" key="1">
    <citation type="submission" date="2024-11" db="EMBL/GenBank/DDBJ databases">
        <title>The Natural Products Discovery Center: Release of the First 8490 Sequenced Strains for Exploring Actinobacteria Biosynthetic Diversity.</title>
        <authorList>
            <person name="Kalkreuter E."/>
            <person name="Kautsar S.A."/>
            <person name="Yang D."/>
            <person name="Bader C.D."/>
            <person name="Teijaro C.N."/>
            <person name="Fluegel L."/>
            <person name="Davis C.M."/>
            <person name="Simpson J.R."/>
            <person name="Lauterbach L."/>
            <person name="Steele A.D."/>
            <person name="Gui C."/>
            <person name="Meng S."/>
            <person name="Li G."/>
            <person name="Viehrig K."/>
            <person name="Ye F."/>
            <person name="Su P."/>
            <person name="Kiefer A.F."/>
            <person name="Nichols A."/>
            <person name="Cepeda A.J."/>
            <person name="Yan W."/>
            <person name="Fan B."/>
            <person name="Jiang Y."/>
            <person name="Adhikari A."/>
            <person name="Zheng C.-J."/>
            <person name="Schuster L."/>
            <person name="Cowan T.M."/>
            <person name="Smanski M.J."/>
            <person name="Chevrette M.G."/>
            <person name="De Carvalho L.P.S."/>
            <person name="Shen B."/>
        </authorList>
    </citation>
    <scope>NUCLEOTIDE SEQUENCE [LARGE SCALE GENOMIC DNA]</scope>
    <source>
        <strain evidence="9 10">NPDC020863</strain>
    </source>
</reference>
<evidence type="ECO:0000313" key="9">
    <source>
        <dbReference type="EMBL" id="MFK4271306.1"/>
    </source>
</evidence>
<feature type="transmembrane region" description="Helical" evidence="7">
    <location>
        <begin position="205"/>
        <end position="225"/>
    </location>
</feature>
<dbReference type="EMBL" id="JBJDQH010000017">
    <property type="protein sequence ID" value="MFK4271306.1"/>
    <property type="molecule type" value="Genomic_DNA"/>
</dbReference>
<accession>A0ABW8LZI1</accession>
<feature type="transmembrane region" description="Helical" evidence="7">
    <location>
        <begin position="389"/>
        <end position="409"/>
    </location>
</feature>
<comment type="subcellular location">
    <subcellularLocation>
        <location evidence="1">Membrane</location>
        <topology evidence="1">Multi-pass membrane protein</topology>
    </subcellularLocation>
</comment>
<keyword evidence="5" id="KW-0406">Ion transport</keyword>
<evidence type="ECO:0000256" key="4">
    <source>
        <dbReference type="ARBA" id="ARBA00022989"/>
    </source>
</evidence>
<protein>
    <submittedName>
        <fullName evidence="9">Cation:proton antiporter</fullName>
    </submittedName>
</protein>
<evidence type="ECO:0000256" key="1">
    <source>
        <dbReference type="ARBA" id="ARBA00004141"/>
    </source>
</evidence>
<comment type="caution">
    <text evidence="9">The sequence shown here is derived from an EMBL/GenBank/DDBJ whole genome shotgun (WGS) entry which is preliminary data.</text>
</comment>
<keyword evidence="4 7" id="KW-1133">Transmembrane helix</keyword>
<dbReference type="InterPro" id="IPR006153">
    <property type="entry name" value="Cation/H_exchanger_TM"/>
</dbReference>
<feature type="transmembrane region" description="Helical" evidence="7">
    <location>
        <begin position="263"/>
        <end position="279"/>
    </location>
</feature>
<dbReference type="PANTHER" id="PTHR32468:SF0">
    <property type="entry name" value="K(+)_H(+) ANTIPORTER 1"/>
    <property type="match status" value="1"/>
</dbReference>
<feature type="transmembrane region" description="Helical" evidence="7">
    <location>
        <begin position="291"/>
        <end position="312"/>
    </location>
</feature>
<sequence length="427" mass="44395">MITFRTFLVAGHALAAIAVVLLIGYLGRLTARAVRQPPVVGEIAVGMLLGPALLGLVWPRAESVLLPGPVLEVLRQIGHAGVVFFLVGVAHELRLDGSRLKDRAIAWTTMGSLVPSVAAGLSFAGWLLWYDRPEFRGDASTPAFVLMMAIAMTVSAVPVLARILADRGLTTTRVGGLALTSAVIIDALAWLALAVVLGLAKGGGAKGIATAAVVLVLGLAATALVRRLLLLPAAERFCARLPWVVTVLLGGGALGVAAAAESWGLTAIFGAFVVGLMIPTGPAHWDAPVRWVSSLGLWLVPVLFVTTGLKVWKGATGMPWLVAIVATVLAVLAKIGGTYVFARWGGEGRTGALRLGALLNTRGLTEIVLLQAGFNAGVISPALYLSLMVMALVTTAMTGPMLTVIDRFLAGGAIWEPRQEVQRAATG</sequence>
<evidence type="ECO:0000259" key="8">
    <source>
        <dbReference type="Pfam" id="PF00999"/>
    </source>
</evidence>
<organism evidence="9 10">
    <name type="scientific">Streptomyces milbemycinicus</name>
    <dbReference type="NCBI Taxonomy" id="476552"/>
    <lineage>
        <taxon>Bacteria</taxon>
        <taxon>Bacillati</taxon>
        <taxon>Actinomycetota</taxon>
        <taxon>Actinomycetes</taxon>
        <taxon>Kitasatosporales</taxon>
        <taxon>Streptomycetaceae</taxon>
        <taxon>Streptomyces</taxon>
    </lineage>
</organism>
<keyword evidence="3 7" id="KW-0812">Transmembrane</keyword>
<feature type="domain" description="Cation/H+ exchanger transmembrane" evidence="8">
    <location>
        <begin position="19"/>
        <end position="403"/>
    </location>
</feature>
<dbReference type="Proteomes" id="UP001620295">
    <property type="component" value="Unassembled WGS sequence"/>
</dbReference>
<dbReference type="InterPro" id="IPR038770">
    <property type="entry name" value="Na+/solute_symporter_sf"/>
</dbReference>
<feature type="transmembrane region" description="Helical" evidence="7">
    <location>
        <begin position="6"/>
        <end position="27"/>
    </location>
</feature>
<dbReference type="PANTHER" id="PTHR32468">
    <property type="entry name" value="CATION/H + ANTIPORTER"/>
    <property type="match status" value="1"/>
</dbReference>
<dbReference type="Pfam" id="PF00999">
    <property type="entry name" value="Na_H_Exchanger"/>
    <property type="match status" value="1"/>
</dbReference>
<proteinExistence type="predicted"/>
<name>A0ABW8LZI1_9ACTN</name>
<keyword evidence="2" id="KW-0813">Transport</keyword>
<keyword evidence="6 7" id="KW-0472">Membrane</keyword>
<feature type="transmembrane region" description="Helical" evidence="7">
    <location>
        <begin position="105"/>
        <end position="129"/>
    </location>
</feature>
<evidence type="ECO:0000256" key="5">
    <source>
        <dbReference type="ARBA" id="ARBA00023065"/>
    </source>
</evidence>
<feature type="transmembrane region" description="Helical" evidence="7">
    <location>
        <begin position="318"/>
        <end position="342"/>
    </location>
</feature>
<evidence type="ECO:0000313" key="10">
    <source>
        <dbReference type="Proteomes" id="UP001620295"/>
    </source>
</evidence>
<dbReference type="Gene3D" id="1.20.1530.20">
    <property type="match status" value="1"/>
</dbReference>
<evidence type="ECO:0000256" key="6">
    <source>
        <dbReference type="ARBA" id="ARBA00023136"/>
    </source>
</evidence>
<keyword evidence="10" id="KW-1185">Reference proteome</keyword>
<evidence type="ECO:0000256" key="2">
    <source>
        <dbReference type="ARBA" id="ARBA00022448"/>
    </source>
</evidence>
<gene>
    <name evidence="9" type="ORF">ACI2L5_41260</name>
</gene>
<dbReference type="RefSeq" id="WP_404748324.1">
    <property type="nucleotide sequence ID" value="NZ_JBJDQH010000017.1"/>
</dbReference>
<feature type="transmembrane region" description="Helical" evidence="7">
    <location>
        <begin position="237"/>
        <end position="257"/>
    </location>
</feature>
<feature type="transmembrane region" description="Helical" evidence="7">
    <location>
        <begin position="141"/>
        <end position="165"/>
    </location>
</feature>
<evidence type="ECO:0000256" key="3">
    <source>
        <dbReference type="ARBA" id="ARBA00022692"/>
    </source>
</evidence>